<reference evidence="2" key="1">
    <citation type="submission" date="2023-03" db="EMBL/GenBank/DDBJ databases">
        <title>Massive genome expansion in bonnet fungi (Mycena s.s.) driven by repeated elements and novel gene families across ecological guilds.</title>
        <authorList>
            <consortium name="Lawrence Berkeley National Laboratory"/>
            <person name="Harder C.B."/>
            <person name="Miyauchi S."/>
            <person name="Viragh M."/>
            <person name="Kuo A."/>
            <person name="Thoen E."/>
            <person name="Andreopoulos B."/>
            <person name="Lu D."/>
            <person name="Skrede I."/>
            <person name="Drula E."/>
            <person name="Henrissat B."/>
            <person name="Morin E."/>
            <person name="Kohler A."/>
            <person name="Barry K."/>
            <person name="LaButti K."/>
            <person name="Morin E."/>
            <person name="Salamov A."/>
            <person name="Lipzen A."/>
            <person name="Mereny Z."/>
            <person name="Hegedus B."/>
            <person name="Baldrian P."/>
            <person name="Stursova M."/>
            <person name="Weitz H."/>
            <person name="Taylor A."/>
            <person name="Grigoriev I.V."/>
            <person name="Nagy L.G."/>
            <person name="Martin F."/>
            <person name="Kauserud H."/>
        </authorList>
    </citation>
    <scope>NUCLEOTIDE SEQUENCE</scope>
    <source>
        <strain evidence="2">CBHHK182m</strain>
    </source>
</reference>
<dbReference type="Proteomes" id="UP001215598">
    <property type="component" value="Unassembled WGS sequence"/>
</dbReference>
<gene>
    <name evidence="2" type="ORF">B0H16DRAFT_395384</name>
</gene>
<dbReference type="AlphaFoldDB" id="A0AAD7HGP2"/>
<feature type="region of interest" description="Disordered" evidence="1">
    <location>
        <begin position="33"/>
        <end position="55"/>
    </location>
</feature>
<evidence type="ECO:0000256" key="1">
    <source>
        <dbReference type="SAM" id="MobiDB-lite"/>
    </source>
</evidence>
<evidence type="ECO:0000313" key="2">
    <source>
        <dbReference type="EMBL" id="KAJ7719735.1"/>
    </source>
</evidence>
<protein>
    <submittedName>
        <fullName evidence="2">Uncharacterized protein</fullName>
    </submittedName>
</protein>
<accession>A0AAD7HGP2</accession>
<keyword evidence="3" id="KW-1185">Reference proteome</keyword>
<name>A0AAD7HGP2_9AGAR</name>
<comment type="caution">
    <text evidence="2">The sequence shown here is derived from an EMBL/GenBank/DDBJ whole genome shotgun (WGS) entry which is preliminary data.</text>
</comment>
<dbReference type="EMBL" id="JARKIB010000248">
    <property type="protein sequence ID" value="KAJ7719735.1"/>
    <property type="molecule type" value="Genomic_DNA"/>
</dbReference>
<organism evidence="2 3">
    <name type="scientific">Mycena metata</name>
    <dbReference type="NCBI Taxonomy" id="1033252"/>
    <lineage>
        <taxon>Eukaryota</taxon>
        <taxon>Fungi</taxon>
        <taxon>Dikarya</taxon>
        <taxon>Basidiomycota</taxon>
        <taxon>Agaricomycotina</taxon>
        <taxon>Agaricomycetes</taxon>
        <taxon>Agaricomycetidae</taxon>
        <taxon>Agaricales</taxon>
        <taxon>Marasmiineae</taxon>
        <taxon>Mycenaceae</taxon>
        <taxon>Mycena</taxon>
    </lineage>
</organism>
<evidence type="ECO:0000313" key="3">
    <source>
        <dbReference type="Proteomes" id="UP001215598"/>
    </source>
</evidence>
<proteinExistence type="predicted"/>
<sequence>MVTAPRRYCEAPPFSLLSDAHQPLFRRLRERNPLAGMTRGLPNNQRRKPGSRRGFPLLHTRSSFLLRPKNEYYLARAPERPRTNVPLTREAHVHFPALFISHSPLLPSPDGRSMDGSSHNQLPNTRAHWVRDRGCMHRGGGCHTYLGCRYGLSPVLPARPGAFFHIQSYLVNARPIDSRRCAHISRIFHRSGVSRSELYPGFNIFNDADVPPSLIFTGAHSTLISDDGTLWVFCSTAPATENYITLSGYFQVCETMKPKQNSIRFACCFHLQCSRP</sequence>